<protein>
    <submittedName>
        <fullName evidence="2">Uncharacterized protein</fullName>
    </submittedName>
</protein>
<reference evidence="3" key="1">
    <citation type="journal article" date="2019" name="Int. J. Syst. Evol. Microbiol.">
        <title>The Global Catalogue of Microorganisms (GCM) 10K type strain sequencing project: providing services to taxonomists for standard genome sequencing and annotation.</title>
        <authorList>
            <consortium name="The Broad Institute Genomics Platform"/>
            <consortium name="The Broad Institute Genome Sequencing Center for Infectious Disease"/>
            <person name="Wu L."/>
            <person name="Ma J."/>
        </authorList>
    </citation>
    <scope>NUCLEOTIDE SEQUENCE [LARGE SCALE GENOMIC DNA]</scope>
    <source>
        <strain evidence="3">JCM 10411</strain>
    </source>
</reference>
<evidence type="ECO:0000313" key="3">
    <source>
        <dbReference type="Proteomes" id="UP001596180"/>
    </source>
</evidence>
<gene>
    <name evidence="2" type="ORF">ACFPZI_06115</name>
</gene>
<evidence type="ECO:0000256" key="1">
    <source>
        <dbReference type="SAM" id="MobiDB-lite"/>
    </source>
</evidence>
<dbReference type="Proteomes" id="UP001596180">
    <property type="component" value="Unassembled WGS sequence"/>
</dbReference>
<feature type="region of interest" description="Disordered" evidence="1">
    <location>
        <begin position="1"/>
        <end position="41"/>
    </location>
</feature>
<name>A0ABW1DU92_9ACTN</name>
<keyword evidence="3" id="KW-1185">Reference proteome</keyword>
<comment type="caution">
    <text evidence="2">The sequence shown here is derived from an EMBL/GenBank/DDBJ whole genome shotgun (WGS) entry which is preliminary data.</text>
</comment>
<sequence length="41" mass="4730">MRTVRQLRTSPELPTALTEPELPDGDEAVRRRGRVEGRVRE</sequence>
<proteinExistence type="predicted"/>
<dbReference type="EMBL" id="JBHSOA010000009">
    <property type="protein sequence ID" value="MFC5851424.1"/>
    <property type="molecule type" value="Genomic_DNA"/>
</dbReference>
<organism evidence="2 3">
    <name type="scientific">Streptomyces chlorus</name>
    <dbReference type="NCBI Taxonomy" id="887452"/>
    <lineage>
        <taxon>Bacteria</taxon>
        <taxon>Bacillati</taxon>
        <taxon>Actinomycetota</taxon>
        <taxon>Actinomycetes</taxon>
        <taxon>Kitasatosporales</taxon>
        <taxon>Streptomycetaceae</taxon>
        <taxon>Streptomyces</taxon>
    </lineage>
</organism>
<dbReference type="RefSeq" id="WP_381359166.1">
    <property type="nucleotide sequence ID" value="NZ_JBHSOA010000009.1"/>
</dbReference>
<accession>A0ABW1DU92</accession>
<feature type="compositionally biased region" description="Basic and acidic residues" evidence="1">
    <location>
        <begin position="27"/>
        <end position="41"/>
    </location>
</feature>
<evidence type="ECO:0000313" key="2">
    <source>
        <dbReference type="EMBL" id="MFC5851424.1"/>
    </source>
</evidence>